<dbReference type="PANTHER" id="PTHR21666">
    <property type="entry name" value="PEPTIDASE-RELATED"/>
    <property type="match status" value="1"/>
</dbReference>
<name>A0A1M6HLP5_9RHOB</name>
<evidence type="ECO:0000259" key="2">
    <source>
        <dbReference type="Pfam" id="PF01551"/>
    </source>
</evidence>
<dbReference type="CDD" id="cd12797">
    <property type="entry name" value="M23_peptidase"/>
    <property type="match status" value="1"/>
</dbReference>
<dbReference type="InterPro" id="IPR011055">
    <property type="entry name" value="Dup_hybrid_motif"/>
</dbReference>
<gene>
    <name evidence="3" type="ORF">SAMN04488012_10661</name>
</gene>
<sequence>MWRGLVPAALACALPLHAQELTLTPPLDCDPAAACYIQQYVDTDPGPGARDFTCGSLSYDGHKGTDFALPSRAMMEEGVDVVAAAPGLVRATRDGMADRPAGSGAGSDVTGRECGNGVVLNHGDGWETQYCHMKLGSIAVIEGAAVTAGQRLGQVGLSGQTAFPHVHLSVRRDGEVVDPFDPGGEARCGGPADETLWSDPPAYRPGGIIAAGFSDAVPDYDAIKAGTAARDLGPDAPVVLWAYLFGARAGDVLKLSLAGADGPILVQDVTLDRTQAQLFRAVGKRAPQGGWPRGRVTGTATLLRDGRPVDQVEVDSALD</sequence>
<dbReference type="GO" id="GO:0004222">
    <property type="term" value="F:metalloendopeptidase activity"/>
    <property type="evidence" value="ECO:0007669"/>
    <property type="project" value="TreeGrafter"/>
</dbReference>
<keyword evidence="4" id="KW-1185">Reference proteome</keyword>
<evidence type="ECO:0000256" key="1">
    <source>
        <dbReference type="SAM" id="SignalP"/>
    </source>
</evidence>
<dbReference type="Pfam" id="PF01551">
    <property type="entry name" value="Peptidase_M23"/>
    <property type="match status" value="1"/>
</dbReference>
<dbReference type="InterPro" id="IPR050570">
    <property type="entry name" value="Cell_wall_metabolism_enzyme"/>
</dbReference>
<dbReference type="Proteomes" id="UP000184040">
    <property type="component" value="Unassembled WGS sequence"/>
</dbReference>
<protein>
    <submittedName>
        <fullName evidence="3">Peptidase family M23</fullName>
    </submittedName>
</protein>
<feature type="domain" description="M23ase beta-sheet core" evidence="2">
    <location>
        <begin position="62"/>
        <end position="179"/>
    </location>
</feature>
<accession>A0A1M6HLP5</accession>
<organism evidence="3 4">
    <name type="scientific">Palleronia salina</name>
    <dbReference type="NCBI Taxonomy" id="313368"/>
    <lineage>
        <taxon>Bacteria</taxon>
        <taxon>Pseudomonadati</taxon>
        <taxon>Pseudomonadota</taxon>
        <taxon>Alphaproteobacteria</taxon>
        <taxon>Rhodobacterales</taxon>
        <taxon>Roseobacteraceae</taxon>
        <taxon>Palleronia</taxon>
    </lineage>
</organism>
<dbReference type="SUPFAM" id="SSF51261">
    <property type="entry name" value="Duplicated hybrid motif"/>
    <property type="match status" value="1"/>
</dbReference>
<proteinExistence type="predicted"/>
<dbReference type="RefSeq" id="WP_073128692.1">
    <property type="nucleotide sequence ID" value="NZ_FQZA01000006.1"/>
</dbReference>
<dbReference type="EMBL" id="FQZA01000006">
    <property type="protein sequence ID" value="SHJ23075.1"/>
    <property type="molecule type" value="Genomic_DNA"/>
</dbReference>
<feature type="signal peptide" evidence="1">
    <location>
        <begin position="1"/>
        <end position="18"/>
    </location>
</feature>
<dbReference type="InterPro" id="IPR016047">
    <property type="entry name" value="M23ase_b-sheet_dom"/>
</dbReference>
<dbReference type="AlphaFoldDB" id="A0A1M6HLP5"/>
<dbReference type="Gene3D" id="2.70.70.10">
    <property type="entry name" value="Glucose Permease (Domain IIA)"/>
    <property type="match status" value="1"/>
</dbReference>
<feature type="chain" id="PRO_5012115937" evidence="1">
    <location>
        <begin position="19"/>
        <end position="319"/>
    </location>
</feature>
<dbReference type="STRING" id="313368.SAMN04488012_10661"/>
<evidence type="ECO:0000313" key="3">
    <source>
        <dbReference type="EMBL" id="SHJ23075.1"/>
    </source>
</evidence>
<keyword evidence="1" id="KW-0732">Signal</keyword>
<dbReference type="PANTHER" id="PTHR21666:SF270">
    <property type="entry name" value="MUREIN HYDROLASE ACTIVATOR ENVC"/>
    <property type="match status" value="1"/>
</dbReference>
<evidence type="ECO:0000313" key="4">
    <source>
        <dbReference type="Proteomes" id="UP000184040"/>
    </source>
</evidence>
<reference evidence="3 4" key="1">
    <citation type="submission" date="2016-11" db="EMBL/GenBank/DDBJ databases">
        <authorList>
            <person name="Jaros S."/>
            <person name="Januszkiewicz K."/>
            <person name="Wedrychowicz H."/>
        </authorList>
    </citation>
    <scope>NUCLEOTIDE SEQUENCE [LARGE SCALE GENOMIC DNA]</scope>
    <source>
        <strain evidence="3 4">DSM 26892</strain>
    </source>
</reference>